<reference evidence="3" key="1">
    <citation type="submission" date="2016-09" db="EMBL/GenBank/DDBJ databases">
        <title>Streptomyces puniciscabiei strain:TW1S1 Genome sequencing and assembly.</title>
        <authorList>
            <person name="Kim M.-K."/>
            <person name="Kim S.B."/>
        </authorList>
    </citation>
    <scope>NUCLEOTIDE SEQUENCE [LARGE SCALE GENOMIC DNA]</scope>
    <source>
        <strain evidence="3">TW1S1</strain>
    </source>
</reference>
<dbReference type="Gene3D" id="2.40.110.10">
    <property type="entry name" value="Butyryl-CoA Dehydrogenase, subunit A, domain 2"/>
    <property type="match status" value="1"/>
</dbReference>
<dbReference type="EMBL" id="CP017248">
    <property type="protein sequence ID" value="AOR36628.1"/>
    <property type="molecule type" value="Genomic_DNA"/>
</dbReference>
<keyword evidence="3" id="KW-1185">Reference proteome</keyword>
<dbReference type="Proteomes" id="UP000094960">
    <property type="component" value="Chromosome"/>
</dbReference>
<accession>A0A1D7YM09</accession>
<dbReference type="AlphaFoldDB" id="A0A1D7YM09"/>
<dbReference type="KEGG" id="spun:BFF78_41205"/>
<evidence type="ECO:0000256" key="1">
    <source>
        <dbReference type="SAM" id="MobiDB-lite"/>
    </source>
</evidence>
<dbReference type="RefSeq" id="WP_069783138.1">
    <property type="nucleotide sequence ID" value="NZ_CP017248.1"/>
</dbReference>
<feature type="region of interest" description="Disordered" evidence="1">
    <location>
        <begin position="63"/>
        <end position="87"/>
    </location>
</feature>
<evidence type="ECO:0000313" key="3">
    <source>
        <dbReference type="Proteomes" id="UP000094960"/>
    </source>
</evidence>
<dbReference type="GO" id="GO:0016627">
    <property type="term" value="F:oxidoreductase activity, acting on the CH-CH group of donors"/>
    <property type="evidence" value="ECO:0007669"/>
    <property type="project" value="InterPro"/>
</dbReference>
<organism evidence="2 3">
    <name type="scientific">Streptomyces fodineus</name>
    <dbReference type="NCBI Taxonomy" id="1904616"/>
    <lineage>
        <taxon>Bacteria</taxon>
        <taxon>Bacillati</taxon>
        <taxon>Actinomycetota</taxon>
        <taxon>Actinomycetes</taxon>
        <taxon>Kitasatosporales</taxon>
        <taxon>Streptomycetaceae</taxon>
        <taxon>Streptomyces</taxon>
    </lineage>
</organism>
<proteinExistence type="predicted"/>
<evidence type="ECO:0000313" key="2">
    <source>
        <dbReference type="EMBL" id="AOR36628.1"/>
    </source>
</evidence>
<protein>
    <submittedName>
        <fullName evidence="2">Uncharacterized protein</fullName>
    </submittedName>
</protein>
<dbReference type="InterPro" id="IPR046373">
    <property type="entry name" value="Acyl-CoA_Oxase/DH_mid-dom_sf"/>
</dbReference>
<gene>
    <name evidence="2" type="ORF">BFF78_41205</name>
</gene>
<sequence>MAGFQTPEGAPRIAVFDAAHARVLDTWSTTGLRGTGSHDFEVADQFVPERHTFGLVPRGTRQEPLHLRPTTSPSRWRACHWASAGPP</sequence>
<name>A0A1D7YM09_9ACTN</name>